<accession>A0A177AVM2</accession>
<organism evidence="2 3">
    <name type="scientific">Intoshia linei</name>
    <dbReference type="NCBI Taxonomy" id="1819745"/>
    <lineage>
        <taxon>Eukaryota</taxon>
        <taxon>Metazoa</taxon>
        <taxon>Spiralia</taxon>
        <taxon>Lophotrochozoa</taxon>
        <taxon>Mesozoa</taxon>
        <taxon>Orthonectida</taxon>
        <taxon>Rhopaluridae</taxon>
        <taxon>Intoshia</taxon>
    </lineage>
</organism>
<sequence length="247" mass="28585">MQIVVLKLTVAQPLINNTLKANNGTLTEYPNKTIKLRALYAINSIHQKFYRKIFKKVVNQILQYDDGEQSIVYDKNEVYDEYGYPINKKVNGKPIYNVLGQFNERKNNDIIAVYKKLNRKRIALYRIKKKKILKLGTGISSSKLYNPNLNNHALKHEMKPLKFLENVSNLRYKTEYICRSLMNNGNEFIIKNSNALSFKSNRNDKLYMRDTGQSGPNVPMNSPKSTQSTPNPKAKVINSKFLTELNF</sequence>
<proteinExistence type="predicted"/>
<protein>
    <submittedName>
        <fullName evidence="2">Uncharacterized protein</fullName>
    </submittedName>
</protein>
<evidence type="ECO:0000313" key="2">
    <source>
        <dbReference type="EMBL" id="OAF66068.1"/>
    </source>
</evidence>
<evidence type="ECO:0000256" key="1">
    <source>
        <dbReference type="SAM" id="MobiDB-lite"/>
    </source>
</evidence>
<dbReference type="AlphaFoldDB" id="A0A177AVM2"/>
<keyword evidence="3" id="KW-1185">Reference proteome</keyword>
<gene>
    <name evidence="2" type="ORF">A3Q56_06192</name>
</gene>
<comment type="caution">
    <text evidence="2">The sequence shown here is derived from an EMBL/GenBank/DDBJ whole genome shotgun (WGS) entry which is preliminary data.</text>
</comment>
<feature type="region of interest" description="Disordered" evidence="1">
    <location>
        <begin position="206"/>
        <end position="234"/>
    </location>
</feature>
<dbReference type="Proteomes" id="UP000078046">
    <property type="component" value="Unassembled WGS sequence"/>
</dbReference>
<feature type="compositionally biased region" description="Polar residues" evidence="1">
    <location>
        <begin position="211"/>
        <end position="231"/>
    </location>
</feature>
<reference evidence="2 3" key="1">
    <citation type="submission" date="2016-04" db="EMBL/GenBank/DDBJ databases">
        <title>The genome of Intoshia linei affirms orthonectids as highly simplified spiralians.</title>
        <authorList>
            <person name="Mikhailov K.V."/>
            <person name="Slusarev G.S."/>
            <person name="Nikitin M.A."/>
            <person name="Logacheva M.D."/>
            <person name="Penin A."/>
            <person name="Aleoshin V."/>
            <person name="Panchin Y.V."/>
        </authorList>
    </citation>
    <scope>NUCLEOTIDE SEQUENCE [LARGE SCALE GENOMIC DNA]</scope>
    <source>
        <strain evidence="2">Intl2013</strain>
        <tissue evidence="2">Whole animal</tissue>
    </source>
</reference>
<name>A0A177AVM2_9BILA</name>
<evidence type="ECO:0000313" key="3">
    <source>
        <dbReference type="Proteomes" id="UP000078046"/>
    </source>
</evidence>
<dbReference type="EMBL" id="LWCA01001047">
    <property type="protein sequence ID" value="OAF66068.1"/>
    <property type="molecule type" value="Genomic_DNA"/>
</dbReference>